<protein>
    <recommendedName>
        <fullName evidence="1">Integrase catalytic domain-containing protein</fullName>
    </recommendedName>
</protein>
<accession>A0AB36SYQ8</accession>
<evidence type="ECO:0000259" key="1">
    <source>
        <dbReference type="Pfam" id="PF13333"/>
    </source>
</evidence>
<evidence type="ECO:0000313" key="2">
    <source>
        <dbReference type="EMBL" id="PEN85931.1"/>
    </source>
</evidence>
<sequence>MEHYKMESDNYLDYYNHKKIKVKLKEMSPVQYRTHIQMALKFVFTFLVPVHNIRSVVCYA</sequence>
<comment type="caution">
    <text evidence="2">The sequence shown here is derived from an EMBL/GenBank/DDBJ whole genome shotgun (WGS) entry which is preliminary data.</text>
</comment>
<dbReference type="GO" id="GO:0015074">
    <property type="term" value="P:DNA integration"/>
    <property type="evidence" value="ECO:0007669"/>
    <property type="project" value="InterPro"/>
</dbReference>
<name>A0AB36SYQ8_9BACI</name>
<reference evidence="2 3" key="1">
    <citation type="submission" date="2017-09" db="EMBL/GenBank/DDBJ databases">
        <title>Large-scale bioinformatics analysis of Bacillus genomes uncovers conserved roles of natural products in bacterial physiology.</title>
        <authorList>
            <consortium name="Agbiome Team Llc"/>
            <person name="Bleich R.M."/>
            <person name="Kirk G.J."/>
            <person name="Santa Maria K.C."/>
            <person name="Allen S.E."/>
            <person name="Farag S."/>
            <person name="Shank E.A."/>
            <person name="Bowers A."/>
        </authorList>
    </citation>
    <scope>NUCLEOTIDE SEQUENCE [LARGE SCALE GENOMIC DNA]</scope>
    <source>
        <strain evidence="2 3">AFS027629</strain>
    </source>
</reference>
<dbReference type="Pfam" id="PF13333">
    <property type="entry name" value="rve_2"/>
    <property type="match status" value="1"/>
</dbReference>
<feature type="domain" description="Integrase catalytic" evidence="1">
    <location>
        <begin position="2"/>
        <end position="35"/>
    </location>
</feature>
<gene>
    <name evidence="2" type="ORF">CN551_22810</name>
</gene>
<dbReference type="EMBL" id="NUAP01000042">
    <property type="protein sequence ID" value="PEN85931.1"/>
    <property type="molecule type" value="Genomic_DNA"/>
</dbReference>
<organism evidence="2 3">
    <name type="scientific">Bacillus toyonensis</name>
    <dbReference type="NCBI Taxonomy" id="155322"/>
    <lineage>
        <taxon>Bacteria</taxon>
        <taxon>Bacillati</taxon>
        <taxon>Bacillota</taxon>
        <taxon>Bacilli</taxon>
        <taxon>Bacillales</taxon>
        <taxon>Bacillaceae</taxon>
        <taxon>Bacillus</taxon>
        <taxon>Bacillus cereus group</taxon>
    </lineage>
</organism>
<dbReference type="AlphaFoldDB" id="A0AB36SYQ8"/>
<dbReference type="Proteomes" id="UP000220078">
    <property type="component" value="Unassembled WGS sequence"/>
</dbReference>
<proteinExistence type="predicted"/>
<dbReference type="InterPro" id="IPR001584">
    <property type="entry name" value="Integrase_cat-core"/>
</dbReference>
<evidence type="ECO:0000313" key="3">
    <source>
        <dbReference type="Proteomes" id="UP000220078"/>
    </source>
</evidence>